<dbReference type="EMBL" id="KB309107">
    <property type="protein sequence ID" value="ELT95508.1"/>
    <property type="molecule type" value="Genomic_DNA"/>
</dbReference>
<dbReference type="OrthoDB" id="5954035at2759"/>
<evidence type="ECO:0000313" key="7">
    <source>
        <dbReference type="Proteomes" id="UP000014760"/>
    </source>
</evidence>
<evidence type="ECO:0000313" key="5">
    <source>
        <dbReference type="EMBL" id="ELT95508.1"/>
    </source>
</evidence>
<dbReference type="PANTHER" id="PTHR10794:SF45">
    <property type="entry name" value="MONOACYLGLYCEROL LIPASE ABHD2"/>
    <property type="match status" value="1"/>
</dbReference>
<reference evidence="6" key="3">
    <citation type="submission" date="2015-06" db="UniProtKB">
        <authorList>
            <consortium name="EnsemblMetazoa"/>
        </authorList>
    </citation>
    <scope>IDENTIFICATION</scope>
</reference>
<dbReference type="GO" id="GO:0047372">
    <property type="term" value="F:monoacylglycerol lipase activity"/>
    <property type="evidence" value="ECO:0007669"/>
    <property type="project" value="TreeGrafter"/>
</dbReference>
<evidence type="ECO:0000256" key="3">
    <source>
        <dbReference type="SAM" id="SignalP"/>
    </source>
</evidence>
<feature type="active site" description="Charge relay system" evidence="2">
    <location>
        <position position="362"/>
    </location>
</feature>
<dbReference type="HOGENOM" id="CLU_032487_5_0_1"/>
<dbReference type="EMBL" id="AMQN01011799">
    <property type="status" value="NOT_ANNOTATED_CDS"/>
    <property type="molecule type" value="Genomic_DNA"/>
</dbReference>
<dbReference type="GO" id="GO:0036126">
    <property type="term" value="C:sperm flagellum"/>
    <property type="evidence" value="ECO:0007669"/>
    <property type="project" value="TreeGrafter"/>
</dbReference>
<feature type="active site" description="Charge relay system" evidence="2">
    <location>
        <position position="194"/>
    </location>
</feature>
<dbReference type="InterPro" id="IPR050960">
    <property type="entry name" value="AB_hydrolase_4_sf"/>
</dbReference>
<gene>
    <name evidence="5" type="ORF">CAPTEDRAFT_132362</name>
</gene>
<protein>
    <recommendedName>
        <fullName evidence="4">AB hydrolase-1 domain-containing protein</fullName>
    </recommendedName>
</protein>
<dbReference type="GO" id="GO:0008126">
    <property type="term" value="F:acetylesterase activity"/>
    <property type="evidence" value="ECO:0007669"/>
    <property type="project" value="TreeGrafter"/>
</dbReference>
<accession>R7TNQ8</accession>
<feature type="domain" description="AB hydrolase-1" evidence="4">
    <location>
        <begin position="114"/>
        <end position="368"/>
    </location>
</feature>
<dbReference type="InterPro" id="IPR012020">
    <property type="entry name" value="ABHD4"/>
</dbReference>
<dbReference type="InterPro" id="IPR000073">
    <property type="entry name" value="AB_hydrolase_1"/>
</dbReference>
<dbReference type="GO" id="GO:0043401">
    <property type="term" value="P:steroid hormone receptor signaling pathway"/>
    <property type="evidence" value="ECO:0007669"/>
    <property type="project" value="TreeGrafter"/>
</dbReference>
<feature type="active site" description="Charge relay system" evidence="2">
    <location>
        <position position="331"/>
    </location>
</feature>
<feature type="chain" id="PRO_5008787184" description="AB hydrolase-1 domain-containing protein" evidence="3">
    <location>
        <begin position="23"/>
        <end position="402"/>
    </location>
</feature>
<name>R7TNQ8_CAPTE</name>
<dbReference type="PIRSF" id="PIRSF005211">
    <property type="entry name" value="Ab_hydro_YheT"/>
    <property type="match status" value="1"/>
</dbReference>
<dbReference type="PANTHER" id="PTHR10794">
    <property type="entry name" value="ABHYDROLASE DOMAIN-CONTAINING PROTEIN"/>
    <property type="match status" value="1"/>
</dbReference>
<dbReference type="OMA" id="HCTGEDV"/>
<dbReference type="AlphaFoldDB" id="R7TNQ8"/>
<evidence type="ECO:0000256" key="2">
    <source>
        <dbReference type="PIRSR" id="PIRSR005211-1"/>
    </source>
</evidence>
<feature type="signal peptide" evidence="3">
    <location>
        <begin position="1"/>
        <end position="22"/>
    </location>
</feature>
<dbReference type="InterPro" id="IPR029058">
    <property type="entry name" value="AB_hydrolase_fold"/>
</dbReference>
<dbReference type="SUPFAM" id="SSF53474">
    <property type="entry name" value="alpha/beta-Hydrolases"/>
    <property type="match status" value="1"/>
</dbReference>
<evidence type="ECO:0000313" key="6">
    <source>
        <dbReference type="EnsemblMetazoa" id="CapteP132362"/>
    </source>
</evidence>
<dbReference type="EnsemblMetazoa" id="CapteT132362">
    <property type="protein sequence ID" value="CapteP132362"/>
    <property type="gene ID" value="CapteG132362"/>
</dbReference>
<evidence type="ECO:0000256" key="1">
    <source>
        <dbReference type="ARBA" id="ARBA00010884"/>
    </source>
</evidence>
<reference evidence="7" key="1">
    <citation type="submission" date="2012-12" db="EMBL/GenBank/DDBJ databases">
        <authorList>
            <person name="Hellsten U."/>
            <person name="Grimwood J."/>
            <person name="Chapman J.A."/>
            <person name="Shapiro H."/>
            <person name="Aerts A."/>
            <person name="Otillar R.P."/>
            <person name="Terry A.Y."/>
            <person name="Boore J.L."/>
            <person name="Simakov O."/>
            <person name="Marletaz F."/>
            <person name="Cho S.-J."/>
            <person name="Edsinger-Gonzales E."/>
            <person name="Havlak P."/>
            <person name="Kuo D.-H."/>
            <person name="Larsson T."/>
            <person name="Lv J."/>
            <person name="Arendt D."/>
            <person name="Savage R."/>
            <person name="Osoegawa K."/>
            <person name="de Jong P."/>
            <person name="Lindberg D.R."/>
            <person name="Seaver E.C."/>
            <person name="Weisblat D.A."/>
            <person name="Putnam N.H."/>
            <person name="Grigoriev I.V."/>
            <person name="Rokhsar D.S."/>
        </authorList>
    </citation>
    <scope>NUCLEOTIDE SEQUENCE</scope>
    <source>
        <strain evidence="7">I ESC-2004</strain>
    </source>
</reference>
<keyword evidence="3" id="KW-0732">Signal</keyword>
<dbReference type="Pfam" id="PF00561">
    <property type="entry name" value="Abhydrolase_1"/>
    <property type="match status" value="1"/>
</dbReference>
<dbReference type="GO" id="GO:0051792">
    <property type="term" value="P:medium-chain fatty acid biosynthetic process"/>
    <property type="evidence" value="ECO:0007669"/>
    <property type="project" value="TreeGrafter"/>
</dbReference>
<comment type="similarity">
    <text evidence="1">Belongs to the AB hydrolase superfamily. AB hydrolase 4 family.</text>
</comment>
<keyword evidence="7" id="KW-1185">Reference proteome</keyword>
<dbReference type="FunCoup" id="R7TNQ8">
    <property type="interactions" value="7"/>
</dbReference>
<dbReference type="GO" id="GO:0048240">
    <property type="term" value="P:sperm capacitation"/>
    <property type="evidence" value="ECO:0007669"/>
    <property type="project" value="TreeGrafter"/>
</dbReference>
<organism evidence="5">
    <name type="scientific">Capitella teleta</name>
    <name type="common">Polychaete worm</name>
    <dbReference type="NCBI Taxonomy" id="283909"/>
    <lineage>
        <taxon>Eukaryota</taxon>
        <taxon>Metazoa</taxon>
        <taxon>Spiralia</taxon>
        <taxon>Lophotrochozoa</taxon>
        <taxon>Annelida</taxon>
        <taxon>Polychaeta</taxon>
        <taxon>Sedentaria</taxon>
        <taxon>Scolecida</taxon>
        <taxon>Capitellidae</taxon>
        <taxon>Capitella</taxon>
    </lineage>
</organism>
<sequence>MPPPVLLLIVGVLLLLIRVLHLASKAGPPRLFCRDTTNNRRVIKLCPKLTENYIPPLLWGKSGHVQTIIYGKMGRINSPFPRGQRHSVLMPDGATSTFDVFEPTSEHPSGQDYSLLICPGIANSSESLYICTCVHFAQEQGFRVAVLNHLGALRDVPLTSPRIFTYGDTAEYGAMVDRMRELYPGHTAIGVGFSMGGNQLIKYLGEHPDHQKKFLCALSCCQGYDVERAVPALMSWEHLRRIYVWAMTLNMQGLLRFHQNALFSPEVCKKNRWDFDLEKIFQASSLLHIDREYTVKRGGFKTLQEFYRWCSSSQYIQNIDIPVFILNSMDDPLIPCDLHDVPKKFARVKDNVIFATTDHGGHLGYFEGEMVIPETITWLDKIVVQYTNAAIAVYGKRGSLAF</sequence>
<dbReference type="GO" id="GO:0097524">
    <property type="term" value="C:sperm plasma membrane"/>
    <property type="evidence" value="ECO:0007669"/>
    <property type="project" value="TreeGrafter"/>
</dbReference>
<proteinExistence type="inferred from homology"/>
<dbReference type="GO" id="GO:0046464">
    <property type="term" value="P:acylglycerol catabolic process"/>
    <property type="evidence" value="ECO:0007669"/>
    <property type="project" value="TreeGrafter"/>
</dbReference>
<dbReference type="GO" id="GO:0051793">
    <property type="term" value="P:medium-chain fatty acid catabolic process"/>
    <property type="evidence" value="ECO:0007669"/>
    <property type="project" value="TreeGrafter"/>
</dbReference>
<dbReference type="Gene3D" id="3.40.50.1820">
    <property type="entry name" value="alpha/beta hydrolase"/>
    <property type="match status" value="1"/>
</dbReference>
<evidence type="ECO:0000259" key="4">
    <source>
        <dbReference type="Pfam" id="PF00561"/>
    </source>
</evidence>
<reference evidence="5 7" key="2">
    <citation type="journal article" date="2013" name="Nature">
        <title>Insights into bilaterian evolution from three spiralian genomes.</title>
        <authorList>
            <person name="Simakov O."/>
            <person name="Marletaz F."/>
            <person name="Cho S.J."/>
            <person name="Edsinger-Gonzales E."/>
            <person name="Havlak P."/>
            <person name="Hellsten U."/>
            <person name="Kuo D.H."/>
            <person name="Larsson T."/>
            <person name="Lv J."/>
            <person name="Arendt D."/>
            <person name="Savage R."/>
            <person name="Osoegawa K."/>
            <person name="de Jong P."/>
            <person name="Grimwood J."/>
            <person name="Chapman J.A."/>
            <person name="Shapiro H."/>
            <person name="Aerts A."/>
            <person name="Otillar R.P."/>
            <person name="Terry A.Y."/>
            <person name="Boore J.L."/>
            <person name="Grigoriev I.V."/>
            <person name="Lindberg D.R."/>
            <person name="Seaver E.C."/>
            <person name="Weisblat D.A."/>
            <person name="Putnam N.H."/>
            <person name="Rokhsar D.S."/>
        </authorList>
    </citation>
    <scope>NUCLEOTIDE SEQUENCE</scope>
    <source>
        <strain evidence="5 7">I ESC-2004</strain>
    </source>
</reference>
<dbReference type="STRING" id="283909.R7TNQ8"/>
<dbReference type="Proteomes" id="UP000014760">
    <property type="component" value="Unassembled WGS sequence"/>
</dbReference>